<dbReference type="EMBL" id="JAHWQX010000003">
    <property type="protein sequence ID" value="MBW3098513.1"/>
    <property type="molecule type" value="Genomic_DNA"/>
</dbReference>
<dbReference type="RefSeq" id="WP_219202817.1">
    <property type="nucleotide sequence ID" value="NZ_JAHWQX010000003.1"/>
</dbReference>
<keyword evidence="3" id="KW-1185">Reference proteome</keyword>
<evidence type="ECO:0000313" key="3">
    <source>
        <dbReference type="Proteomes" id="UP001430804"/>
    </source>
</evidence>
<protein>
    <submittedName>
        <fullName evidence="2">SPOR domain-containing protein</fullName>
    </submittedName>
</protein>
<dbReference type="Pfam" id="PF00768">
    <property type="entry name" value="Peptidase_S11"/>
    <property type="match status" value="1"/>
</dbReference>
<organism evidence="2 3">
    <name type="scientific">Pseudohoeflea coraliihabitans</name>
    <dbReference type="NCBI Taxonomy" id="2860393"/>
    <lineage>
        <taxon>Bacteria</taxon>
        <taxon>Pseudomonadati</taxon>
        <taxon>Pseudomonadota</taxon>
        <taxon>Alphaproteobacteria</taxon>
        <taxon>Hyphomicrobiales</taxon>
        <taxon>Rhizobiaceae</taxon>
        <taxon>Pseudohoeflea</taxon>
    </lineage>
</organism>
<dbReference type="Pfam" id="PF05036">
    <property type="entry name" value="SPOR"/>
    <property type="match status" value="1"/>
</dbReference>
<dbReference type="Proteomes" id="UP001430804">
    <property type="component" value="Unassembled WGS sequence"/>
</dbReference>
<dbReference type="PROSITE" id="PS51724">
    <property type="entry name" value="SPOR"/>
    <property type="match status" value="1"/>
</dbReference>
<evidence type="ECO:0000259" key="1">
    <source>
        <dbReference type="PROSITE" id="PS51724"/>
    </source>
</evidence>
<gene>
    <name evidence="2" type="ORF">KY465_14610</name>
</gene>
<sequence>MAAAMLTLAAPTAPASANSKYAGIVIDAKTGETLYNSSGDAQRYPASLTKMMTLYMLFEALESGRVNLSTRIPFSAHAAAEPPTKLGLKAGQSISVETAILSLVTKSANDAATATGEFLGGSEAQFARMMTAKARQLGMNRTTFRNASGLPDGRQVTTARDMARLGIALREHYPQYYKYFSVRSFTFGKTRMGNHNRLLGKVRGVDGIKTGYTRASGFNLVSSVVADNRSIVAVVMGGRTGASRNAQMEKMIRLYLPKASKHGPGINIPKPGGVIAVAALQLPDVGPVPALRYGANNRIALAYAAPAPKPVLGRAALVETLIRQQQVTEPARASIAAPLPPEPIGSASAAAIDPVTTASTQPRAAAGSETGTRPEGWQIQIGAMPDRGAALALLDKAQSAGGNRLSGTAPFTMTYTKGATQLYRARFAGFSGQSSAVAACRTLKKKGFGCWATPN</sequence>
<dbReference type="InterPro" id="IPR001967">
    <property type="entry name" value="Peptidase_S11_N"/>
</dbReference>
<feature type="domain" description="SPOR" evidence="1">
    <location>
        <begin position="371"/>
        <end position="455"/>
    </location>
</feature>
<comment type="caution">
    <text evidence="2">The sequence shown here is derived from an EMBL/GenBank/DDBJ whole genome shotgun (WGS) entry which is preliminary data.</text>
</comment>
<reference evidence="2" key="1">
    <citation type="submission" date="2021-07" db="EMBL/GenBank/DDBJ databases">
        <title>Pseudohoeflea marina sp. nov. a polyhydroxyalcanoate-producing bacterium.</title>
        <authorList>
            <person name="Zheng W."/>
            <person name="Yu S."/>
            <person name="Huang Y."/>
        </authorList>
    </citation>
    <scope>NUCLEOTIDE SEQUENCE</scope>
    <source>
        <strain evidence="2">DP4N28-3</strain>
    </source>
</reference>
<proteinExistence type="predicted"/>
<dbReference type="PANTHER" id="PTHR21581:SF6">
    <property type="entry name" value="TRAFFICKING PROTEIN PARTICLE COMPLEX SUBUNIT 12"/>
    <property type="match status" value="1"/>
</dbReference>
<name>A0ABS6WRC8_9HYPH</name>
<accession>A0ABS6WRC8</accession>
<evidence type="ECO:0000313" key="2">
    <source>
        <dbReference type="EMBL" id="MBW3098513.1"/>
    </source>
</evidence>
<dbReference type="PANTHER" id="PTHR21581">
    <property type="entry name" value="D-ALANYL-D-ALANINE CARBOXYPEPTIDASE"/>
    <property type="match status" value="1"/>
</dbReference>
<dbReference type="InterPro" id="IPR007730">
    <property type="entry name" value="SPOR-like_dom"/>
</dbReference>